<dbReference type="EMBL" id="MLYV02000429">
    <property type="protein sequence ID" value="PSR98910.1"/>
    <property type="molecule type" value="Genomic_DNA"/>
</dbReference>
<dbReference type="OrthoDB" id="542013at2759"/>
<dbReference type="PANTHER" id="PTHR43157">
    <property type="entry name" value="PHOSPHATIDYLINOSITOL-GLYCAN BIOSYNTHESIS CLASS F PROTEIN-RELATED"/>
    <property type="match status" value="1"/>
</dbReference>
<keyword evidence="1" id="KW-0560">Oxidoreductase</keyword>
<name>A0A2R6PYS7_9APHY</name>
<dbReference type="SUPFAM" id="SSF51735">
    <property type="entry name" value="NAD(P)-binding Rossmann-fold domains"/>
    <property type="match status" value="1"/>
</dbReference>
<dbReference type="PRINTS" id="PR00081">
    <property type="entry name" value="GDHRDH"/>
</dbReference>
<evidence type="ECO:0000256" key="1">
    <source>
        <dbReference type="ARBA" id="ARBA00023002"/>
    </source>
</evidence>
<dbReference type="InterPro" id="IPR036291">
    <property type="entry name" value="NAD(P)-bd_dom_sf"/>
</dbReference>
<organism evidence="2 3">
    <name type="scientific">Hermanssonia centrifuga</name>
    <dbReference type="NCBI Taxonomy" id="98765"/>
    <lineage>
        <taxon>Eukaryota</taxon>
        <taxon>Fungi</taxon>
        <taxon>Dikarya</taxon>
        <taxon>Basidiomycota</taxon>
        <taxon>Agaricomycotina</taxon>
        <taxon>Agaricomycetes</taxon>
        <taxon>Polyporales</taxon>
        <taxon>Meruliaceae</taxon>
        <taxon>Hermanssonia</taxon>
    </lineage>
</organism>
<comment type="caution">
    <text evidence="2">The sequence shown here is derived from an EMBL/GenBank/DDBJ whole genome shotgun (WGS) entry which is preliminary data.</text>
</comment>
<dbReference type="Proteomes" id="UP000186601">
    <property type="component" value="Unassembled WGS sequence"/>
</dbReference>
<dbReference type="STRING" id="98765.A0A2R6PYS7"/>
<evidence type="ECO:0000313" key="3">
    <source>
        <dbReference type="Proteomes" id="UP000186601"/>
    </source>
</evidence>
<dbReference type="InterPro" id="IPR002347">
    <property type="entry name" value="SDR_fam"/>
</dbReference>
<dbReference type="GO" id="GO:0016491">
    <property type="term" value="F:oxidoreductase activity"/>
    <property type="evidence" value="ECO:0007669"/>
    <property type="project" value="UniProtKB-KW"/>
</dbReference>
<dbReference type="AlphaFoldDB" id="A0A2R6PYS7"/>
<evidence type="ECO:0008006" key="4">
    <source>
        <dbReference type="Google" id="ProtNLM"/>
    </source>
</evidence>
<dbReference type="Pfam" id="PF00106">
    <property type="entry name" value="adh_short"/>
    <property type="match status" value="1"/>
</dbReference>
<proteinExistence type="predicted"/>
<evidence type="ECO:0000313" key="2">
    <source>
        <dbReference type="EMBL" id="PSR98910.1"/>
    </source>
</evidence>
<dbReference type="PANTHER" id="PTHR43157:SF31">
    <property type="entry name" value="PHOSPHATIDYLINOSITOL-GLYCAN BIOSYNTHESIS CLASS F PROTEIN"/>
    <property type="match status" value="1"/>
</dbReference>
<sequence>MGKLGLVQFAFEQYARIPPVLQASPSLAGRTVMVTGATSGIGFETAKHFAGMHPERLILGCRDEEKGRKAIERKETGCKTVELGILDLASFESVKAFAKRYDNDRLDILVANAATADSKYATTEDGWEEMLQVNHLSTALLVLLLVPALVRTGKASSLYSRLVIVSCSTHHYGQIYDALKSNNNALGMLETMNDSVYCTREIMRRRYFDTKLLNVFFTRALAHHLPPSLPLIPTIGNPGLCYSNLRNYIGLPHIVIVKVVETLFARTAEKGARGLVWAAIGPDGKDGEHVRGHLRGAYVSAGEVKEPSDGVLGKEGWEDQERIWSETLFILSKVAPEVQEVVKQYLV</sequence>
<protein>
    <recommendedName>
        <fullName evidence="4">NAD(P)-binding protein</fullName>
    </recommendedName>
</protein>
<reference evidence="2 3" key="1">
    <citation type="submission" date="2018-02" db="EMBL/GenBank/DDBJ databases">
        <title>Genome sequence of the basidiomycete white-rot fungus Phlebia centrifuga.</title>
        <authorList>
            <person name="Granchi Z."/>
            <person name="Peng M."/>
            <person name="de Vries R.P."/>
            <person name="Hilden K."/>
            <person name="Makela M.R."/>
            <person name="Grigoriev I."/>
            <person name="Riley R."/>
        </authorList>
    </citation>
    <scope>NUCLEOTIDE SEQUENCE [LARGE SCALE GENOMIC DNA]</scope>
    <source>
        <strain evidence="2 3">FBCC195</strain>
    </source>
</reference>
<gene>
    <name evidence="2" type="ORF">PHLCEN_2v4230</name>
</gene>
<accession>A0A2R6PYS7</accession>
<dbReference type="Gene3D" id="3.40.50.720">
    <property type="entry name" value="NAD(P)-binding Rossmann-like Domain"/>
    <property type="match status" value="1"/>
</dbReference>
<keyword evidence="3" id="KW-1185">Reference proteome</keyword>